<keyword evidence="2" id="KW-0479">Metal-binding</keyword>
<sequence length="249" mass="28247">MRRQSLDEGSVVRHLFGGLLALLFFLTAFAQEGSTGIPPNEGKTLGKPLPNVRLINSYGEEFDLYSLKGKPIILSPIYTNCSSACPIITDSLKKALPGRPGEDFWVISLTFDPTDRLKNIKDFQEKHGLDGKGWIVAMVKSKEDLFRLLDAIDFRFMSIPESKDFVHPNLLVFISPDMKIKRYVYGVVFDKKELEEALDYAKGKAPLWEKVQRFLFFIALLGLILTGIYTVITLARYLQRREEAKKALP</sequence>
<keyword evidence="2" id="KW-0186">Copper</keyword>
<dbReference type="AlphaFoldDB" id="A0A7C2VAS1"/>
<evidence type="ECO:0000256" key="2">
    <source>
        <dbReference type="PIRSR" id="PIRSR603782-1"/>
    </source>
</evidence>
<dbReference type="InterPro" id="IPR036249">
    <property type="entry name" value="Thioredoxin-like_sf"/>
</dbReference>
<gene>
    <name evidence="5" type="ORF">ENO47_04300</name>
</gene>
<comment type="similarity">
    <text evidence="1">Belongs to the SCO1/2 family.</text>
</comment>
<keyword evidence="4" id="KW-0812">Transmembrane</keyword>
<feature type="binding site" evidence="2">
    <location>
        <position position="85"/>
    </location>
    <ligand>
        <name>Cu cation</name>
        <dbReference type="ChEBI" id="CHEBI:23378"/>
    </ligand>
</feature>
<keyword evidence="4" id="KW-1133">Transmembrane helix</keyword>
<evidence type="ECO:0000256" key="4">
    <source>
        <dbReference type="SAM" id="Phobius"/>
    </source>
</evidence>
<accession>A0A7C2VAS1</accession>
<protein>
    <submittedName>
        <fullName evidence="5">SCO family protein</fullName>
    </submittedName>
</protein>
<feature type="transmembrane region" description="Helical" evidence="4">
    <location>
        <begin position="214"/>
        <end position="238"/>
    </location>
</feature>
<evidence type="ECO:0000256" key="1">
    <source>
        <dbReference type="ARBA" id="ARBA00010996"/>
    </source>
</evidence>
<evidence type="ECO:0000313" key="5">
    <source>
        <dbReference type="EMBL" id="HEW45877.1"/>
    </source>
</evidence>
<feature type="binding site" evidence="2">
    <location>
        <position position="167"/>
    </location>
    <ligand>
        <name>Cu cation</name>
        <dbReference type="ChEBI" id="CHEBI:23378"/>
    </ligand>
</feature>
<proteinExistence type="inferred from homology"/>
<name>A0A7C2VAS1_9AQUI</name>
<evidence type="ECO:0000256" key="3">
    <source>
        <dbReference type="PIRSR" id="PIRSR603782-2"/>
    </source>
</evidence>
<organism evidence="5">
    <name type="scientific">Hydrogenobacter sp</name>
    <dbReference type="NCBI Taxonomy" id="2152829"/>
    <lineage>
        <taxon>Bacteria</taxon>
        <taxon>Pseudomonadati</taxon>
        <taxon>Aquificota</taxon>
        <taxon>Aquificia</taxon>
        <taxon>Aquificales</taxon>
        <taxon>Aquificaceae</taxon>
        <taxon>Hydrogenobacter</taxon>
    </lineage>
</organism>
<comment type="caution">
    <text evidence="5">The sequence shown here is derived from an EMBL/GenBank/DDBJ whole genome shotgun (WGS) entry which is preliminary data.</text>
</comment>
<reference evidence="5" key="1">
    <citation type="journal article" date="2020" name="mSystems">
        <title>Genome- and Community-Level Interaction Insights into Carbon Utilization and Element Cycling Functions of Hydrothermarchaeota in Hydrothermal Sediment.</title>
        <authorList>
            <person name="Zhou Z."/>
            <person name="Liu Y."/>
            <person name="Xu W."/>
            <person name="Pan J."/>
            <person name="Luo Z.H."/>
            <person name="Li M."/>
        </authorList>
    </citation>
    <scope>NUCLEOTIDE SEQUENCE [LARGE SCALE GENOMIC DNA]</scope>
    <source>
        <strain evidence="5">SpSt-132</strain>
    </source>
</reference>
<dbReference type="Pfam" id="PF02630">
    <property type="entry name" value="SCO1-SenC"/>
    <property type="match status" value="1"/>
</dbReference>
<dbReference type="EMBL" id="DSFP01000035">
    <property type="protein sequence ID" value="HEW45877.1"/>
    <property type="molecule type" value="Genomic_DNA"/>
</dbReference>
<dbReference type="InterPro" id="IPR003782">
    <property type="entry name" value="SCO1/SenC"/>
</dbReference>
<keyword evidence="4" id="KW-0472">Membrane</keyword>
<dbReference type="CDD" id="cd02968">
    <property type="entry name" value="SCO"/>
    <property type="match status" value="1"/>
</dbReference>
<dbReference type="SUPFAM" id="SSF52833">
    <property type="entry name" value="Thioredoxin-like"/>
    <property type="match status" value="1"/>
</dbReference>
<dbReference type="PANTHER" id="PTHR12151">
    <property type="entry name" value="ELECTRON TRANSPORT PROTIN SCO1/SENC FAMILY MEMBER"/>
    <property type="match status" value="1"/>
</dbReference>
<keyword evidence="3" id="KW-1015">Disulfide bond</keyword>
<dbReference type="PANTHER" id="PTHR12151:SF8">
    <property type="entry name" value="THIOREDOXIN DOMAIN-CONTAINING PROTEIN"/>
    <property type="match status" value="1"/>
</dbReference>
<dbReference type="GO" id="GO:0046872">
    <property type="term" value="F:metal ion binding"/>
    <property type="evidence" value="ECO:0007669"/>
    <property type="project" value="UniProtKB-KW"/>
</dbReference>
<feature type="binding site" evidence="2">
    <location>
        <position position="81"/>
    </location>
    <ligand>
        <name>Cu cation</name>
        <dbReference type="ChEBI" id="CHEBI:23378"/>
    </ligand>
</feature>
<dbReference type="Gene3D" id="3.40.30.10">
    <property type="entry name" value="Glutaredoxin"/>
    <property type="match status" value="1"/>
</dbReference>
<feature type="disulfide bond" description="Redox-active" evidence="3">
    <location>
        <begin position="81"/>
        <end position="85"/>
    </location>
</feature>